<dbReference type="InterPro" id="IPR036322">
    <property type="entry name" value="WD40_repeat_dom_sf"/>
</dbReference>
<feature type="repeat" description="WD" evidence="3">
    <location>
        <begin position="677"/>
        <end position="716"/>
    </location>
</feature>
<dbReference type="Pfam" id="PF00400">
    <property type="entry name" value="WD40"/>
    <property type="match status" value="4"/>
</dbReference>
<keyword evidence="2" id="KW-0677">Repeat</keyword>
<dbReference type="PROSITE" id="PS50082">
    <property type="entry name" value="WD_REPEATS_2"/>
    <property type="match status" value="6"/>
</dbReference>
<sequence length="881" mass="96550">MAPSNSSSSPPPPPLTYYNQQRARHISRRRASSYDDRHFDASQHRIASSSALPVARTHIFNDTHPPTLTTPPPPVVSDPRFSRLFSTTLGSPFLTTSDLGLEMLDINDPPRPPSPTPTSDFSIIDMDTEDTASIPGSYPTRLLAPHLSFSRGHPLYPSNSIWTPAQDANRPTQPNSLRSLLPRIWDALSSPGRTVLNFSPPANVNYASPSSPSSSSRTASPPAPHVSQSWYTNNAATTGRNSPVYWSTPKGKGKAKAGGLFPGRVGNGSRSDLDENINYLELPPLDGEEGELIDDEGCFMEVRAIHGIDILSLLPPELALHVFSLLCSQPRLNPPNSSNSPVSPGRSSLINTEPDTNPHEALRDLLSCRLVSRRWCRLASDNAVWRSLFLGRWNLDLRRAADMDPHAGSGVALHMPSVRATLGKTWDFDLIDIGAKAKRVLGLSSPTIDAPITSAPLRLDWRILYSERLELDRRWSGVARNRGVEDPVANLTRRMGGVYDLLPSSIPASVLDDPPSDQGYEPTKTQISGHTDSVYCLEFDSRRIITGSRDRTIKVWSLRTGKQLGSFAGRHFGSVLCLKFEKDWDREWSDGPLPEEEIGDADALDPANGVVKSTPALARIGFMVSGSSDTTVCVWDLHLGSILEQDDAASVDDDRTIRGNVADDAERSVRGEVRSVLKGHSGGVLDIRIDKQWIVSCSKDAVVRVWDRKTLELHRTLRGHEGPVNAVGLQSGKVVSASGDGKMILWDIDSGERLRTFEGHDRGLACIEFKDDLIVSGSNDCKIKVWSASTGDCLRTLVGHDALVRALSFDPRSGRLVSASYDKSVKLWDLGTGKLVREFKQAHTNHIFDVKFDVARIVSASHDQKIVVLDFSANLNTALFV</sequence>
<feature type="region of interest" description="Disordered" evidence="4">
    <location>
        <begin position="333"/>
        <end position="356"/>
    </location>
</feature>
<dbReference type="OrthoDB" id="19711at2759"/>
<name>A0A0C2XVF3_HEBCY</name>
<evidence type="ECO:0000256" key="1">
    <source>
        <dbReference type="ARBA" id="ARBA00022574"/>
    </source>
</evidence>
<organism evidence="7 8">
    <name type="scientific">Hebeloma cylindrosporum</name>
    <dbReference type="NCBI Taxonomy" id="76867"/>
    <lineage>
        <taxon>Eukaryota</taxon>
        <taxon>Fungi</taxon>
        <taxon>Dikarya</taxon>
        <taxon>Basidiomycota</taxon>
        <taxon>Agaricomycotina</taxon>
        <taxon>Agaricomycetes</taxon>
        <taxon>Agaricomycetidae</taxon>
        <taxon>Agaricales</taxon>
        <taxon>Agaricineae</taxon>
        <taxon>Hymenogastraceae</taxon>
        <taxon>Hebeloma</taxon>
    </lineage>
</organism>
<evidence type="ECO:0000256" key="2">
    <source>
        <dbReference type="ARBA" id="ARBA00022737"/>
    </source>
</evidence>
<dbReference type="InterPro" id="IPR001680">
    <property type="entry name" value="WD40_rpt"/>
</dbReference>
<protein>
    <submittedName>
        <fullName evidence="7">Uncharacterized protein</fullName>
    </submittedName>
</protein>
<dbReference type="Gene3D" id="2.130.10.10">
    <property type="entry name" value="YVTN repeat-like/Quinoprotein amine dehydrogenase"/>
    <property type="match status" value="2"/>
</dbReference>
<dbReference type="AlphaFoldDB" id="A0A0C2XVF3"/>
<dbReference type="InterPro" id="IPR015943">
    <property type="entry name" value="WD40/YVTN_repeat-like_dom_sf"/>
</dbReference>
<dbReference type="EMBL" id="KN831780">
    <property type="protein sequence ID" value="KIM41598.1"/>
    <property type="molecule type" value="Genomic_DNA"/>
</dbReference>
<evidence type="ECO:0000256" key="3">
    <source>
        <dbReference type="PROSITE-ProRule" id="PRU00221"/>
    </source>
</evidence>
<evidence type="ECO:0000259" key="5">
    <source>
        <dbReference type="Pfam" id="PF12937"/>
    </source>
</evidence>
<feature type="repeat" description="WD" evidence="3">
    <location>
        <begin position="797"/>
        <end position="838"/>
    </location>
</feature>
<dbReference type="Gene3D" id="1.20.1280.50">
    <property type="match status" value="1"/>
</dbReference>
<keyword evidence="8" id="KW-1185">Reference proteome</keyword>
<dbReference type="InterPro" id="IPR056828">
    <property type="entry name" value="Beta-prop_TEP1_C"/>
</dbReference>
<dbReference type="CDD" id="cd00200">
    <property type="entry name" value="WD40"/>
    <property type="match status" value="1"/>
</dbReference>
<dbReference type="Pfam" id="PF25048">
    <property type="entry name" value="Beta-prop_TEP1_C"/>
    <property type="match status" value="1"/>
</dbReference>
<feature type="repeat" description="WD" evidence="3">
    <location>
        <begin position="717"/>
        <end position="756"/>
    </location>
</feature>
<reference evidence="8" key="2">
    <citation type="submission" date="2015-01" db="EMBL/GenBank/DDBJ databases">
        <title>Evolutionary Origins and Diversification of the Mycorrhizal Mutualists.</title>
        <authorList>
            <consortium name="DOE Joint Genome Institute"/>
            <consortium name="Mycorrhizal Genomics Consortium"/>
            <person name="Kohler A."/>
            <person name="Kuo A."/>
            <person name="Nagy L.G."/>
            <person name="Floudas D."/>
            <person name="Copeland A."/>
            <person name="Barry K.W."/>
            <person name="Cichocki N."/>
            <person name="Veneault-Fourrey C."/>
            <person name="LaButti K."/>
            <person name="Lindquist E.A."/>
            <person name="Lipzen A."/>
            <person name="Lundell T."/>
            <person name="Morin E."/>
            <person name="Murat C."/>
            <person name="Riley R."/>
            <person name="Ohm R."/>
            <person name="Sun H."/>
            <person name="Tunlid A."/>
            <person name="Henrissat B."/>
            <person name="Grigoriev I.V."/>
            <person name="Hibbett D.S."/>
            <person name="Martin F."/>
        </authorList>
    </citation>
    <scope>NUCLEOTIDE SEQUENCE [LARGE SCALE GENOMIC DNA]</scope>
    <source>
        <strain evidence="8">h7</strain>
    </source>
</reference>
<feature type="repeat" description="WD" evidence="3">
    <location>
        <begin position="527"/>
        <end position="566"/>
    </location>
</feature>
<dbReference type="SMART" id="SM00320">
    <property type="entry name" value="WD40"/>
    <property type="match status" value="7"/>
</dbReference>
<dbReference type="GO" id="GO:1990234">
    <property type="term" value="C:transferase complex"/>
    <property type="evidence" value="ECO:0007669"/>
    <property type="project" value="UniProtKB-ARBA"/>
</dbReference>
<proteinExistence type="predicted"/>
<feature type="domain" description="F-box" evidence="5">
    <location>
        <begin position="363"/>
        <end position="390"/>
    </location>
</feature>
<dbReference type="SUPFAM" id="SSF50978">
    <property type="entry name" value="WD40 repeat-like"/>
    <property type="match status" value="1"/>
</dbReference>
<dbReference type="SUPFAM" id="SSF81383">
    <property type="entry name" value="F-box domain"/>
    <property type="match status" value="1"/>
</dbReference>
<keyword evidence="1 3" id="KW-0853">WD repeat</keyword>
<dbReference type="InterPro" id="IPR019775">
    <property type="entry name" value="WD40_repeat_CS"/>
</dbReference>
<feature type="repeat" description="WD" evidence="3">
    <location>
        <begin position="757"/>
        <end position="796"/>
    </location>
</feature>
<dbReference type="HOGENOM" id="CLU_000288_103_6_1"/>
<feature type="compositionally biased region" description="Low complexity" evidence="4">
    <location>
        <begin position="333"/>
        <end position="348"/>
    </location>
</feature>
<evidence type="ECO:0000313" key="7">
    <source>
        <dbReference type="EMBL" id="KIM41598.1"/>
    </source>
</evidence>
<evidence type="ECO:0000313" key="8">
    <source>
        <dbReference type="Proteomes" id="UP000053424"/>
    </source>
</evidence>
<dbReference type="PANTHER" id="PTHR22847">
    <property type="entry name" value="WD40 REPEAT PROTEIN"/>
    <property type="match status" value="1"/>
</dbReference>
<dbReference type="InterPro" id="IPR020472">
    <property type="entry name" value="WD40_PAC1"/>
</dbReference>
<dbReference type="PROSITE" id="PS00678">
    <property type="entry name" value="WD_REPEATS_1"/>
    <property type="match status" value="2"/>
</dbReference>
<feature type="region of interest" description="Disordered" evidence="4">
    <location>
        <begin position="206"/>
        <end position="235"/>
    </location>
</feature>
<feature type="repeat" description="WD" evidence="3">
    <location>
        <begin position="622"/>
        <end position="645"/>
    </location>
</feature>
<evidence type="ECO:0000256" key="4">
    <source>
        <dbReference type="SAM" id="MobiDB-lite"/>
    </source>
</evidence>
<dbReference type="PROSITE" id="PS50294">
    <property type="entry name" value="WD_REPEATS_REGION"/>
    <property type="match status" value="5"/>
</dbReference>
<dbReference type="PRINTS" id="PR00320">
    <property type="entry name" value="GPROTEINBRPT"/>
</dbReference>
<dbReference type="STRING" id="686832.A0A0C2XVF3"/>
<feature type="domain" description="TEP-1 C-terminal beta-propeller" evidence="6">
    <location>
        <begin position="530"/>
        <end position="580"/>
    </location>
</feature>
<accession>A0A0C2XVF3</accession>
<feature type="compositionally biased region" description="Polar residues" evidence="4">
    <location>
        <begin position="226"/>
        <end position="235"/>
    </location>
</feature>
<gene>
    <name evidence="7" type="ORF">M413DRAFT_27909</name>
</gene>
<dbReference type="Pfam" id="PF12937">
    <property type="entry name" value="F-box-like"/>
    <property type="match status" value="1"/>
</dbReference>
<reference evidence="7 8" key="1">
    <citation type="submission" date="2014-04" db="EMBL/GenBank/DDBJ databases">
        <authorList>
            <consortium name="DOE Joint Genome Institute"/>
            <person name="Kuo A."/>
            <person name="Gay G."/>
            <person name="Dore J."/>
            <person name="Kohler A."/>
            <person name="Nagy L.G."/>
            <person name="Floudas D."/>
            <person name="Copeland A."/>
            <person name="Barry K.W."/>
            <person name="Cichocki N."/>
            <person name="Veneault-Fourrey C."/>
            <person name="LaButti K."/>
            <person name="Lindquist E.A."/>
            <person name="Lipzen A."/>
            <person name="Lundell T."/>
            <person name="Morin E."/>
            <person name="Murat C."/>
            <person name="Sun H."/>
            <person name="Tunlid A."/>
            <person name="Henrissat B."/>
            <person name="Grigoriev I.V."/>
            <person name="Hibbett D.S."/>
            <person name="Martin F."/>
            <person name="Nordberg H.P."/>
            <person name="Cantor M.N."/>
            <person name="Hua S.X."/>
        </authorList>
    </citation>
    <scope>NUCLEOTIDE SEQUENCE [LARGE SCALE GENOMIC DNA]</scope>
    <source>
        <strain evidence="8">h7</strain>
    </source>
</reference>
<dbReference type="Proteomes" id="UP000053424">
    <property type="component" value="Unassembled WGS sequence"/>
</dbReference>
<dbReference type="InterPro" id="IPR036047">
    <property type="entry name" value="F-box-like_dom_sf"/>
</dbReference>
<dbReference type="PANTHER" id="PTHR22847:SF745">
    <property type="entry name" value="F-BOX_WD REPEAT-CONTAINING PROTEIN 7"/>
    <property type="match status" value="1"/>
</dbReference>
<feature type="compositionally biased region" description="Low complexity" evidence="4">
    <location>
        <begin position="206"/>
        <end position="220"/>
    </location>
</feature>
<dbReference type="InterPro" id="IPR001810">
    <property type="entry name" value="F-box_dom"/>
</dbReference>
<evidence type="ECO:0000259" key="6">
    <source>
        <dbReference type="Pfam" id="PF25048"/>
    </source>
</evidence>